<reference evidence="2" key="1">
    <citation type="submission" date="2016-09" db="EMBL/GenBank/DDBJ databases">
        <authorList>
            <person name="Wan X."/>
            <person name="Hou S."/>
        </authorList>
    </citation>
    <scope>NUCLEOTIDE SEQUENCE [LARGE SCALE GENOMIC DNA]</scope>
    <source>
        <strain evidence="2">KH87</strain>
    </source>
</reference>
<protein>
    <submittedName>
        <fullName evidence="1">Uncharacterized protein</fullName>
    </submittedName>
</protein>
<sequence length="100" mass="11910">MISIEQTVMHKNFIVQKQFHRQVRELTTFLITALKINPYDRNLVSACGEGTEHDNCEAVYHWLKQEACCVSCIKAIDMYEIQRRFVRFLLENTSQTEYYE</sequence>
<gene>
    <name evidence="1" type="ORF">BI198_11340</name>
</gene>
<organism evidence="1 2">
    <name type="scientific">Rheinheimera salexigens</name>
    <dbReference type="NCBI Taxonomy" id="1628148"/>
    <lineage>
        <taxon>Bacteria</taxon>
        <taxon>Pseudomonadati</taxon>
        <taxon>Pseudomonadota</taxon>
        <taxon>Gammaproteobacteria</taxon>
        <taxon>Chromatiales</taxon>
        <taxon>Chromatiaceae</taxon>
        <taxon>Rheinheimera</taxon>
    </lineage>
</organism>
<name>A0A1E7Q7B8_9GAMM</name>
<dbReference type="AlphaFoldDB" id="A0A1E7Q7B8"/>
<dbReference type="EMBL" id="MKEK01000001">
    <property type="protein sequence ID" value="OEY70094.1"/>
    <property type="molecule type" value="Genomic_DNA"/>
</dbReference>
<evidence type="ECO:0000313" key="2">
    <source>
        <dbReference type="Proteomes" id="UP000242258"/>
    </source>
</evidence>
<dbReference type="OrthoDB" id="6241322at2"/>
<comment type="caution">
    <text evidence="1">The sequence shown here is derived from an EMBL/GenBank/DDBJ whole genome shotgun (WGS) entry which is preliminary data.</text>
</comment>
<evidence type="ECO:0000313" key="1">
    <source>
        <dbReference type="EMBL" id="OEY70094.1"/>
    </source>
</evidence>
<dbReference type="STRING" id="1628148.BI198_11340"/>
<keyword evidence="2" id="KW-1185">Reference proteome</keyword>
<dbReference type="Proteomes" id="UP000242258">
    <property type="component" value="Unassembled WGS sequence"/>
</dbReference>
<accession>A0A1E7Q7B8</accession>
<proteinExistence type="predicted"/>
<dbReference type="RefSeq" id="WP_070049648.1">
    <property type="nucleotide sequence ID" value="NZ_CBCSDO010000017.1"/>
</dbReference>